<dbReference type="UniPathway" id="UPA00392"/>
<dbReference type="Proteomes" id="UP000003136">
    <property type="component" value="Unassembled WGS sequence"/>
</dbReference>
<comment type="similarity">
    <text evidence="3 17">Belongs to the QueH family.</text>
</comment>
<dbReference type="PANTHER" id="PTHR36701:SF1">
    <property type="entry name" value="EPOXYQUEUOSINE REDUCTASE QUEH"/>
    <property type="match status" value="1"/>
</dbReference>
<evidence type="ECO:0000256" key="6">
    <source>
        <dbReference type="ARBA" id="ARBA00022485"/>
    </source>
</evidence>
<feature type="binding site" evidence="17">
    <location>
        <position position="122"/>
    </location>
    <ligand>
        <name>[4Fe-4S] cluster</name>
        <dbReference type="ChEBI" id="CHEBI:49883"/>
    </ligand>
</feature>
<keyword evidence="10 17" id="KW-0560">Oxidoreductase</keyword>
<feature type="binding site" evidence="17">
    <location>
        <position position="125"/>
    </location>
    <ligand>
        <name>[4Fe-4S] cluster</name>
        <dbReference type="ChEBI" id="CHEBI:49883"/>
    </ligand>
</feature>
<keyword evidence="9 17" id="KW-0671">Queuosine biosynthesis</keyword>
<comment type="caution">
    <text evidence="18">The sequence shown here is derived from an EMBL/GenBank/DDBJ whole genome shotgun (WGS) entry which is preliminary data.</text>
</comment>
<keyword evidence="6 17" id="KW-0004">4Fe-4S</keyword>
<reference evidence="18 19" key="2">
    <citation type="submission" date="2008-11" db="EMBL/GenBank/DDBJ databases">
        <authorList>
            <person name="Fulton L."/>
            <person name="Clifton S."/>
            <person name="Fulton B."/>
            <person name="Xu J."/>
            <person name="Minx P."/>
            <person name="Pepin K.H."/>
            <person name="Johnson M."/>
            <person name="Bhonagiri V."/>
            <person name="Nash W.E."/>
            <person name="Mardis E.R."/>
            <person name="Wilson R.K."/>
        </authorList>
    </citation>
    <scope>NUCLEOTIDE SEQUENCE [LARGE SCALE GENOMIC DNA]</scope>
    <source>
        <strain evidence="18 19">ATCC 43243</strain>
    </source>
</reference>
<dbReference type="eggNOG" id="COG1636">
    <property type="taxonomic scope" value="Bacteria"/>
</dbReference>
<reference evidence="18 19" key="1">
    <citation type="submission" date="2008-11" db="EMBL/GenBank/DDBJ databases">
        <title>Draft genome sequence of Bacteroides pectinophilus (ATCC 43243).</title>
        <authorList>
            <person name="Sudarsanam P."/>
            <person name="Ley R."/>
            <person name="Guruge J."/>
            <person name="Turnbaugh P.J."/>
            <person name="Mahowald M."/>
            <person name="Liep D."/>
            <person name="Gordon J."/>
        </authorList>
    </citation>
    <scope>NUCLEOTIDE SEQUENCE [LARGE SCALE GENOMIC DNA]</scope>
    <source>
        <strain evidence="18 19">ATCC 43243</strain>
    </source>
</reference>
<keyword evidence="13 17" id="KW-1015">Disulfide bond</keyword>
<protein>
    <recommendedName>
        <fullName evidence="5 17">Epoxyqueuosine reductase QueH</fullName>
        <ecNumber evidence="4 17">1.17.99.6</ecNumber>
    </recommendedName>
    <alternativeName>
        <fullName evidence="15 17">Queuosine biosynthesis protein QueH</fullName>
    </alternativeName>
</protein>
<evidence type="ECO:0000256" key="17">
    <source>
        <dbReference type="HAMAP-Rule" id="MF_02089"/>
    </source>
</evidence>
<evidence type="ECO:0000313" key="19">
    <source>
        <dbReference type="Proteomes" id="UP000003136"/>
    </source>
</evidence>
<keyword evidence="8 17" id="KW-0479">Metal-binding</keyword>
<keyword evidence="12 17" id="KW-0411">Iron-sulfur</keyword>
<keyword evidence="11 17" id="KW-0408">Iron</keyword>
<keyword evidence="7 17" id="KW-0819">tRNA processing</keyword>
<dbReference type="AlphaFoldDB" id="B7AQW4"/>
<dbReference type="HOGENOM" id="CLU_088177_1_0_9"/>
<dbReference type="GO" id="GO:0008616">
    <property type="term" value="P:tRNA queuosine(34) biosynthetic process"/>
    <property type="evidence" value="ECO:0007669"/>
    <property type="project" value="UniProtKB-UniRule"/>
</dbReference>
<organism evidence="18 19">
    <name type="scientific">[Bacteroides] pectinophilus ATCC 43243</name>
    <dbReference type="NCBI Taxonomy" id="483218"/>
    <lineage>
        <taxon>Bacteria</taxon>
        <taxon>Bacillati</taxon>
        <taxon>Bacillota</taxon>
        <taxon>Clostridia</taxon>
        <taxon>Eubacteriales</taxon>
    </lineage>
</organism>
<dbReference type="EC" id="1.17.99.6" evidence="4 17"/>
<dbReference type="GO" id="GO:0051539">
    <property type="term" value="F:4 iron, 4 sulfur cluster binding"/>
    <property type="evidence" value="ECO:0007669"/>
    <property type="project" value="UniProtKB-UniRule"/>
</dbReference>
<evidence type="ECO:0000256" key="16">
    <source>
        <dbReference type="ARBA" id="ARBA00047415"/>
    </source>
</evidence>
<evidence type="ECO:0000256" key="9">
    <source>
        <dbReference type="ARBA" id="ARBA00022785"/>
    </source>
</evidence>
<dbReference type="Pfam" id="PF02677">
    <property type="entry name" value="QueH"/>
    <property type="match status" value="1"/>
</dbReference>
<comment type="function">
    <text evidence="1 17">Catalyzes the conversion of epoxyqueuosine (oQ) to queuosine (Q), which is a hypermodified base found in the wobble positions of tRNA(Asp), tRNA(Asn), tRNA(His) and tRNA(Tyr).</text>
</comment>
<evidence type="ECO:0000256" key="14">
    <source>
        <dbReference type="ARBA" id="ARBA00023284"/>
    </source>
</evidence>
<proteinExistence type="inferred from homology"/>
<feature type="binding site" evidence="17">
    <location>
        <position position="41"/>
    </location>
    <ligand>
        <name>[4Fe-4S] cluster</name>
        <dbReference type="ChEBI" id="CHEBI:49883"/>
    </ligand>
</feature>
<comment type="catalytic activity">
    <reaction evidence="16 17">
        <text>epoxyqueuosine(34) in tRNA + AH2 = queuosine(34) in tRNA + A + H2O</text>
        <dbReference type="Rhea" id="RHEA:32159"/>
        <dbReference type="Rhea" id="RHEA-COMP:18571"/>
        <dbReference type="Rhea" id="RHEA-COMP:18582"/>
        <dbReference type="ChEBI" id="CHEBI:13193"/>
        <dbReference type="ChEBI" id="CHEBI:15377"/>
        <dbReference type="ChEBI" id="CHEBI:17499"/>
        <dbReference type="ChEBI" id="CHEBI:194431"/>
        <dbReference type="ChEBI" id="CHEBI:194443"/>
        <dbReference type="EC" id="1.17.99.6"/>
    </reaction>
</comment>
<dbReference type="STRING" id="483218.BACPEC_01071"/>
<keyword evidence="14 17" id="KW-0676">Redox-active center</keyword>
<evidence type="ECO:0000256" key="15">
    <source>
        <dbReference type="ARBA" id="ARBA00031446"/>
    </source>
</evidence>
<evidence type="ECO:0000256" key="1">
    <source>
        <dbReference type="ARBA" id="ARBA00002268"/>
    </source>
</evidence>
<evidence type="ECO:0000256" key="5">
    <source>
        <dbReference type="ARBA" id="ARBA00016895"/>
    </source>
</evidence>
<keyword evidence="19" id="KW-1185">Reference proteome</keyword>
<sequence length="214" mass="24685">MNADNSYEGIKKRNLSKELDRLIGCISAEDIVPKLLLHSCCAPCSSYVIEYLSQYFAITVFYYNPNISEREEYTKRVEEQKRFISEFPAKNKVNFIEGDYEPDVYYAAVKGFEKCPEGGDRCFICYRMRLEAAAELAARMGTFDYFTTTLSISPLKNSAMLNSIGYELGKKYGVPYLLSDFKKKEGYKRSVELSSEYNLYRQNYCGCIFSKTNK</sequence>
<evidence type="ECO:0000256" key="13">
    <source>
        <dbReference type="ARBA" id="ARBA00023157"/>
    </source>
</evidence>
<evidence type="ECO:0000313" key="18">
    <source>
        <dbReference type="EMBL" id="EEC58086.1"/>
    </source>
</evidence>
<evidence type="ECO:0000256" key="7">
    <source>
        <dbReference type="ARBA" id="ARBA00022694"/>
    </source>
</evidence>
<evidence type="ECO:0000256" key="2">
    <source>
        <dbReference type="ARBA" id="ARBA00004691"/>
    </source>
</evidence>
<evidence type="ECO:0000256" key="11">
    <source>
        <dbReference type="ARBA" id="ARBA00023004"/>
    </source>
</evidence>
<dbReference type="GO" id="GO:0052693">
    <property type="term" value="F:epoxyqueuosine reductase activity"/>
    <property type="evidence" value="ECO:0007669"/>
    <property type="project" value="UniProtKB-UniRule"/>
</dbReference>
<gene>
    <name evidence="17" type="primary">queH</name>
    <name evidence="18" type="ORF">BACPEC_01071</name>
</gene>
<evidence type="ECO:0000256" key="8">
    <source>
        <dbReference type="ARBA" id="ARBA00022723"/>
    </source>
</evidence>
<comment type="pathway">
    <text evidence="2 17">tRNA modification; tRNA-queuosine biosynthesis.</text>
</comment>
<feature type="binding site" evidence="17">
    <location>
        <position position="40"/>
    </location>
    <ligand>
        <name>[4Fe-4S] cluster</name>
        <dbReference type="ChEBI" id="CHEBI:49883"/>
    </ligand>
</feature>
<dbReference type="GO" id="GO:0046872">
    <property type="term" value="F:metal ion binding"/>
    <property type="evidence" value="ECO:0007669"/>
    <property type="project" value="UniProtKB-KW"/>
</dbReference>
<feature type="disulfide bond" description="Redox-active" evidence="17">
    <location>
        <begin position="205"/>
        <end position="207"/>
    </location>
</feature>
<dbReference type="InterPro" id="IPR003828">
    <property type="entry name" value="QueH"/>
</dbReference>
<evidence type="ECO:0000256" key="10">
    <source>
        <dbReference type="ARBA" id="ARBA00023002"/>
    </source>
</evidence>
<evidence type="ECO:0000256" key="4">
    <source>
        <dbReference type="ARBA" id="ARBA00012622"/>
    </source>
</evidence>
<dbReference type="PANTHER" id="PTHR36701">
    <property type="entry name" value="EPOXYQUEUOSINE REDUCTASE QUEH"/>
    <property type="match status" value="1"/>
</dbReference>
<dbReference type="HAMAP" id="MF_02089">
    <property type="entry name" value="QueH"/>
    <property type="match status" value="1"/>
</dbReference>
<name>B7AQW4_9FIRM</name>
<evidence type="ECO:0000256" key="12">
    <source>
        <dbReference type="ARBA" id="ARBA00023014"/>
    </source>
</evidence>
<accession>B7AQW4</accession>
<evidence type="ECO:0000256" key="3">
    <source>
        <dbReference type="ARBA" id="ARBA00008207"/>
    </source>
</evidence>
<dbReference type="EMBL" id="ABVQ01000035">
    <property type="protein sequence ID" value="EEC58086.1"/>
    <property type="molecule type" value="Genomic_DNA"/>
</dbReference>